<keyword evidence="2" id="KW-0472">Membrane</keyword>
<keyword evidence="2" id="KW-0812">Transmembrane</keyword>
<feature type="region of interest" description="Disordered" evidence="1">
    <location>
        <begin position="94"/>
        <end position="115"/>
    </location>
</feature>
<dbReference type="Proteomes" id="UP000093928">
    <property type="component" value="Unassembled WGS sequence"/>
</dbReference>
<comment type="caution">
    <text evidence="3">The sequence shown here is derived from an EMBL/GenBank/DDBJ whole genome shotgun (WGS) entry which is preliminary data.</text>
</comment>
<dbReference type="OrthoDB" id="4625631at2"/>
<organism evidence="3 4">
    <name type="scientific">Mycobacterium asiaticum</name>
    <dbReference type="NCBI Taxonomy" id="1790"/>
    <lineage>
        <taxon>Bacteria</taxon>
        <taxon>Bacillati</taxon>
        <taxon>Actinomycetota</taxon>
        <taxon>Actinomycetes</taxon>
        <taxon>Mycobacteriales</taxon>
        <taxon>Mycobacteriaceae</taxon>
        <taxon>Mycobacterium</taxon>
    </lineage>
</organism>
<proteinExistence type="predicted"/>
<dbReference type="Pfam" id="PF26327">
    <property type="entry name" value="LpqS"/>
    <property type="match status" value="1"/>
</dbReference>
<evidence type="ECO:0000313" key="3">
    <source>
        <dbReference type="EMBL" id="OBK24441.1"/>
    </source>
</evidence>
<dbReference type="InterPro" id="IPR058714">
    <property type="entry name" value="LpqS"/>
</dbReference>
<evidence type="ECO:0000256" key="2">
    <source>
        <dbReference type="SAM" id="Phobius"/>
    </source>
</evidence>
<sequence length="132" mass="14063">MTDQRATWLRFVIAATFLVVLVLNQCWHHQPHRQTAHPDHPLAAVVGGEFAVNADHAHFANDLKASCPLDIAALPLPRSDATLFAPNAVDTVPAGPHLDTGSGPAAGRGPPGVLGLPRSGQDLLTRYCLARR</sequence>
<evidence type="ECO:0000313" key="4">
    <source>
        <dbReference type="Proteomes" id="UP000093928"/>
    </source>
</evidence>
<name>A0A1A3NRB5_MYCAS</name>
<keyword evidence="2" id="KW-1133">Transmembrane helix</keyword>
<gene>
    <name evidence="3" type="ORF">A5634_03720</name>
</gene>
<protein>
    <submittedName>
        <fullName evidence="3">Uncharacterized protein</fullName>
    </submittedName>
</protein>
<dbReference type="RefSeq" id="WP_065145211.1">
    <property type="nucleotide sequence ID" value="NZ_LZLS01000156.1"/>
</dbReference>
<reference evidence="3 4" key="1">
    <citation type="submission" date="2016-06" db="EMBL/GenBank/DDBJ databases">
        <authorList>
            <person name="Kjaerup R.B."/>
            <person name="Dalgaard T.S."/>
            <person name="Juul-Madsen H.R."/>
        </authorList>
    </citation>
    <scope>NUCLEOTIDE SEQUENCE [LARGE SCALE GENOMIC DNA]</scope>
    <source>
        <strain evidence="3 4">1165133.8</strain>
    </source>
</reference>
<dbReference type="EMBL" id="LZLS01000156">
    <property type="protein sequence ID" value="OBK24441.1"/>
    <property type="molecule type" value="Genomic_DNA"/>
</dbReference>
<evidence type="ECO:0000256" key="1">
    <source>
        <dbReference type="SAM" id="MobiDB-lite"/>
    </source>
</evidence>
<accession>A0A1A3NRB5</accession>
<feature type="transmembrane region" description="Helical" evidence="2">
    <location>
        <begin position="6"/>
        <end position="23"/>
    </location>
</feature>
<dbReference type="AlphaFoldDB" id="A0A1A3NRB5"/>